<reference evidence="14" key="1">
    <citation type="submission" date="2020-12" db="EMBL/GenBank/DDBJ databases">
        <title>The genome sequence of Inhella sp. 1Y17.</title>
        <authorList>
            <person name="Liu Y."/>
        </authorList>
    </citation>
    <scope>NUCLEOTIDE SEQUENCE</scope>
    <source>
        <strain evidence="14">1Y17</strain>
    </source>
</reference>
<dbReference type="SUPFAM" id="SSF52540">
    <property type="entry name" value="P-loop containing nucleoside triphosphate hydrolases"/>
    <property type="match status" value="1"/>
</dbReference>
<keyword evidence="3" id="KW-0678">Repressor</keyword>
<dbReference type="PROSITE" id="PS51671">
    <property type="entry name" value="ACT"/>
    <property type="match status" value="1"/>
</dbReference>
<evidence type="ECO:0000259" key="12">
    <source>
        <dbReference type="PROSITE" id="PS50112"/>
    </source>
</evidence>
<dbReference type="SMART" id="SM00091">
    <property type="entry name" value="PAS"/>
    <property type="match status" value="1"/>
</dbReference>
<keyword evidence="5" id="KW-0058">Aromatic hydrocarbons catabolism</keyword>
<proteinExistence type="predicted"/>
<dbReference type="InterPro" id="IPR025662">
    <property type="entry name" value="Sigma_54_int_dom_ATP-bd_1"/>
</dbReference>
<dbReference type="InterPro" id="IPR002078">
    <property type="entry name" value="Sigma_54_int"/>
</dbReference>
<dbReference type="Gene3D" id="1.10.8.60">
    <property type="match status" value="1"/>
</dbReference>
<name>A0A931J246_9BURK</name>
<evidence type="ECO:0000256" key="2">
    <source>
        <dbReference type="ARBA" id="ARBA00022490"/>
    </source>
</evidence>
<dbReference type="GO" id="GO:0006355">
    <property type="term" value="P:regulation of DNA-templated transcription"/>
    <property type="evidence" value="ECO:0007669"/>
    <property type="project" value="InterPro"/>
</dbReference>
<keyword evidence="7" id="KW-0805">Transcription regulation</keyword>
<dbReference type="Pfam" id="PF00989">
    <property type="entry name" value="PAS"/>
    <property type="match status" value="1"/>
</dbReference>
<keyword evidence="8" id="KW-0238">DNA-binding</keyword>
<dbReference type="FunFam" id="3.40.50.300:FF:000006">
    <property type="entry name" value="DNA-binding transcriptional regulator NtrC"/>
    <property type="match status" value="1"/>
</dbReference>
<dbReference type="InterPro" id="IPR058031">
    <property type="entry name" value="AAA_lid_NorR"/>
</dbReference>
<dbReference type="PROSITE" id="PS50045">
    <property type="entry name" value="SIGMA54_INTERACT_4"/>
    <property type="match status" value="1"/>
</dbReference>
<dbReference type="SUPFAM" id="SSF46689">
    <property type="entry name" value="Homeodomain-like"/>
    <property type="match status" value="1"/>
</dbReference>
<dbReference type="PANTHER" id="PTHR32071">
    <property type="entry name" value="TRANSCRIPTIONAL REGULATORY PROTEIN"/>
    <property type="match status" value="1"/>
</dbReference>
<evidence type="ECO:0000259" key="11">
    <source>
        <dbReference type="PROSITE" id="PS50045"/>
    </source>
</evidence>
<evidence type="ECO:0000256" key="3">
    <source>
        <dbReference type="ARBA" id="ARBA00022491"/>
    </source>
</evidence>
<gene>
    <name evidence="14" type="ORF">I7X39_14535</name>
</gene>
<dbReference type="InterPro" id="IPR009057">
    <property type="entry name" value="Homeodomain-like_sf"/>
</dbReference>
<dbReference type="CDD" id="cd00130">
    <property type="entry name" value="PAS"/>
    <property type="match status" value="1"/>
</dbReference>
<dbReference type="PANTHER" id="PTHR32071:SF3">
    <property type="entry name" value="HTH-TYPE TRANSCRIPTIONAL REGULATORY PROTEIN TYRR"/>
    <property type="match status" value="1"/>
</dbReference>
<evidence type="ECO:0000256" key="8">
    <source>
        <dbReference type="ARBA" id="ARBA00023125"/>
    </source>
</evidence>
<dbReference type="PROSITE" id="PS00688">
    <property type="entry name" value="SIGMA54_INTERACT_3"/>
    <property type="match status" value="1"/>
</dbReference>
<dbReference type="EMBL" id="JAEDAK010000010">
    <property type="protein sequence ID" value="MBH9578121.1"/>
    <property type="molecule type" value="Genomic_DNA"/>
</dbReference>
<evidence type="ECO:0000256" key="9">
    <source>
        <dbReference type="ARBA" id="ARBA00023163"/>
    </source>
</evidence>
<keyword evidence="15" id="KW-1185">Reference proteome</keyword>
<dbReference type="InterPro" id="IPR025943">
    <property type="entry name" value="Sigma_54_int_dom_ATP-bd_2"/>
</dbReference>
<dbReference type="InterPro" id="IPR000014">
    <property type="entry name" value="PAS"/>
</dbReference>
<dbReference type="Gene3D" id="3.30.70.260">
    <property type="match status" value="1"/>
</dbReference>
<dbReference type="GO" id="GO:0003677">
    <property type="term" value="F:DNA binding"/>
    <property type="evidence" value="ECO:0007669"/>
    <property type="project" value="UniProtKB-KW"/>
</dbReference>
<comment type="caution">
    <text evidence="14">The sequence shown here is derived from an EMBL/GenBank/DDBJ whole genome shotgun (WGS) entry which is preliminary data.</text>
</comment>
<dbReference type="PROSITE" id="PS50112">
    <property type="entry name" value="PAS"/>
    <property type="match status" value="1"/>
</dbReference>
<dbReference type="SUPFAM" id="SSF55785">
    <property type="entry name" value="PYP-like sensor domain (PAS domain)"/>
    <property type="match status" value="1"/>
</dbReference>
<dbReference type="SMART" id="SM00382">
    <property type="entry name" value="AAA"/>
    <property type="match status" value="1"/>
</dbReference>
<dbReference type="GO" id="GO:0005737">
    <property type="term" value="C:cytoplasm"/>
    <property type="evidence" value="ECO:0007669"/>
    <property type="project" value="UniProtKB-SubCell"/>
</dbReference>
<evidence type="ECO:0000256" key="4">
    <source>
        <dbReference type="ARBA" id="ARBA00022741"/>
    </source>
</evidence>
<dbReference type="Gene3D" id="3.30.450.20">
    <property type="entry name" value="PAS domain"/>
    <property type="match status" value="1"/>
</dbReference>
<dbReference type="RefSeq" id="WP_198111895.1">
    <property type="nucleotide sequence ID" value="NZ_JAEDAK010000010.1"/>
</dbReference>
<dbReference type="InterPro" id="IPR030828">
    <property type="entry name" value="HTH_TyrR"/>
</dbReference>
<evidence type="ECO:0000256" key="1">
    <source>
        <dbReference type="ARBA" id="ARBA00004496"/>
    </source>
</evidence>
<evidence type="ECO:0000256" key="7">
    <source>
        <dbReference type="ARBA" id="ARBA00023015"/>
    </source>
</evidence>
<dbReference type="CDD" id="cd00009">
    <property type="entry name" value="AAA"/>
    <property type="match status" value="1"/>
</dbReference>
<dbReference type="InterPro" id="IPR003593">
    <property type="entry name" value="AAA+_ATPase"/>
</dbReference>
<dbReference type="Pfam" id="PF18024">
    <property type="entry name" value="HTH_50"/>
    <property type="match status" value="1"/>
</dbReference>
<dbReference type="PROSITE" id="PS00676">
    <property type="entry name" value="SIGMA54_INTERACT_2"/>
    <property type="match status" value="1"/>
</dbReference>
<keyword evidence="4" id="KW-0547">Nucleotide-binding</keyword>
<feature type="domain" description="Sigma-54 factor interaction" evidence="11">
    <location>
        <begin position="203"/>
        <end position="433"/>
    </location>
</feature>
<dbReference type="AlphaFoldDB" id="A0A931J246"/>
<feature type="domain" description="PAS" evidence="12">
    <location>
        <begin position="77"/>
        <end position="121"/>
    </location>
</feature>
<dbReference type="InterPro" id="IPR027417">
    <property type="entry name" value="P-loop_NTPase"/>
</dbReference>
<keyword evidence="6" id="KW-0067">ATP-binding</keyword>
<accession>A0A931J246</accession>
<sequence length="527" mass="57358">MQLRLITEDRLGITHEVLALIAQRDLDLATMEMGLHNIYLNVPDLKPAARASIEAELLAVPGVKRVEPLQLMPGEARRQQLDILLASLAQPVFVLDREGQIVMVSKAAQRAARQRNPEWIGLPLSALLRVPTLWEDLRAAGGDLSSLEVQFAGKAWLLYASPLLEPDRGALSGAVVTLRDAAWLGEQAAHLQRLEPAGGLKALLGESLPMREMRARAERMAAVDAPLLILGETGTGKELIARACHELSPRAQAPFLALNAAALPESLAESELFGYAPGAFSGAQRGGKPGLLEMAHGGTVFLDEIGEMSLYLQAKLLRFLNDGSFRRVGGEKEQKVDVRVVSATHRRLDQMVARGEFREDLYYRLNVLNLQVAPLRERGDDVLLLAEHFVERSARQIGRLPPRLSPAARVALRRAPWPGNIRQLQNLLFRAVTVCDKAELEVADLDLDAQTAQAAQLAPAAAPGLARAAVPADEAEPASWAEAVAAFEQELLTRLFPRYPSSRKLAARLGISHSVVAGKLRRYGIGG</sequence>
<dbReference type="InterPro" id="IPR025944">
    <property type="entry name" value="Sigma_54_int_dom_CS"/>
</dbReference>
<keyword evidence="2" id="KW-0963">Cytoplasm</keyword>
<keyword evidence="9" id="KW-0804">Transcription</keyword>
<dbReference type="Pfam" id="PF25601">
    <property type="entry name" value="AAA_lid_14"/>
    <property type="match status" value="1"/>
</dbReference>
<feature type="domain" description="ACT" evidence="13">
    <location>
        <begin position="2"/>
        <end position="71"/>
    </location>
</feature>
<comment type="subcellular location">
    <subcellularLocation>
        <location evidence="1">Cytoplasm</location>
    </subcellularLocation>
</comment>
<evidence type="ECO:0000313" key="15">
    <source>
        <dbReference type="Proteomes" id="UP000613266"/>
    </source>
</evidence>
<evidence type="ECO:0000313" key="14">
    <source>
        <dbReference type="EMBL" id="MBH9578121.1"/>
    </source>
</evidence>
<dbReference type="InterPro" id="IPR035965">
    <property type="entry name" value="PAS-like_dom_sf"/>
</dbReference>
<dbReference type="InterPro" id="IPR013767">
    <property type="entry name" value="PAS_fold"/>
</dbReference>
<dbReference type="PROSITE" id="PS00675">
    <property type="entry name" value="SIGMA54_INTERACT_1"/>
    <property type="match status" value="1"/>
</dbReference>
<dbReference type="GO" id="GO:0005524">
    <property type="term" value="F:ATP binding"/>
    <property type="evidence" value="ECO:0007669"/>
    <property type="project" value="UniProtKB-KW"/>
</dbReference>
<dbReference type="Proteomes" id="UP000613266">
    <property type="component" value="Unassembled WGS sequence"/>
</dbReference>
<evidence type="ECO:0000256" key="10">
    <source>
        <dbReference type="ARBA" id="ARBA00029500"/>
    </source>
</evidence>
<evidence type="ECO:0000256" key="5">
    <source>
        <dbReference type="ARBA" id="ARBA00022797"/>
    </source>
</evidence>
<dbReference type="Pfam" id="PF00158">
    <property type="entry name" value="Sigma54_activat"/>
    <property type="match status" value="1"/>
</dbReference>
<evidence type="ECO:0000259" key="13">
    <source>
        <dbReference type="PROSITE" id="PS51671"/>
    </source>
</evidence>
<evidence type="ECO:0000256" key="6">
    <source>
        <dbReference type="ARBA" id="ARBA00022840"/>
    </source>
</evidence>
<dbReference type="Gene3D" id="3.40.50.300">
    <property type="entry name" value="P-loop containing nucleotide triphosphate hydrolases"/>
    <property type="match status" value="1"/>
</dbReference>
<protein>
    <recommendedName>
        <fullName evidence="10">HTH-type transcriptional regulatory protein TyrR</fullName>
    </recommendedName>
</protein>
<dbReference type="InterPro" id="IPR002912">
    <property type="entry name" value="ACT_dom"/>
</dbReference>
<dbReference type="Gene3D" id="1.10.10.60">
    <property type="entry name" value="Homeodomain-like"/>
    <property type="match status" value="1"/>
</dbReference>
<organism evidence="14 15">
    <name type="scientific">Inhella proteolytica</name>
    <dbReference type="NCBI Taxonomy" id="2795029"/>
    <lineage>
        <taxon>Bacteria</taxon>
        <taxon>Pseudomonadati</taxon>
        <taxon>Pseudomonadota</taxon>
        <taxon>Betaproteobacteria</taxon>
        <taxon>Burkholderiales</taxon>
        <taxon>Sphaerotilaceae</taxon>
        <taxon>Inhella</taxon>
    </lineage>
</organism>
<dbReference type="NCBIfam" id="TIGR04381">
    <property type="entry name" value="HTH_TypR"/>
    <property type="match status" value="1"/>
</dbReference>